<dbReference type="InterPro" id="IPR025110">
    <property type="entry name" value="AMP-bd_C"/>
</dbReference>
<dbReference type="OrthoDB" id="9803968at2"/>
<gene>
    <name evidence="3" type="ORF">D7U36_00485</name>
    <name evidence="4" type="ORF">PROPAUS_0767</name>
</gene>
<dbReference type="Pfam" id="PF13193">
    <property type="entry name" value="AMP-binding_C"/>
    <property type="match status" value="1"/>
</dbReference>
<proteinExistence type="predicted"/>
<organism evidence="4 5">
    <name type="scientific">Propionibacterium australiense</name>
    <dbReference type="NCBI Taxonomy" id="119981"/>
    <lineage>
        <taxon>Bacteria</taxon>
        <taxon>Bacillati</taxon>
        <taxon>Actinomycetota</taxon>
        <taxon>Actinomycetes</taxon>
        <taxon>Propionibacteriales</taxon>
        <taxon>Propionibacteriaceae</taxon>
        <taxon>Propionibacterium</taxon>
    </lineage>
</organism>
<dbReference type="InterPro" id="IPR020845">
    <property type="entry name" value="AMP-binding_CS"/>
</dbReference>
<dbReference type="SUPFAM" id="SSF56801">
    <property type="entry name" value="Acetyl-CoA synthetase-like"/>
    <property type="match status" value="1"/>
</dbReference>
<protein>
    <submittedName>
        <fullName evidence="4">AMP-binding enzyme</fullName>
    </submittedName>
</protein>
<feature type="domain" description="AMP-dependent synthetase/ligase" evidence="1">
    <location>
        <begin position="36"/>
        <end position="386"/>
    </location>
</feature>
<dbReference type="InterPro" id="IPR050237">
    <property type="entry name" value="ATP-dep_AMP-bd_enzyme"/>
</dbReference>
<dbReference type="InterPro" id="IPR045851">
    <property type="entry name" value="AMP-bd_C_sf"/>
</dbReference>
<reference evidence="4" key="2">
    <citation type="submission" date="2018-08" db="EMBL/GenBank/DDBJ databases">
        <authorList>
            <person name="Ferrada E.E."/>
            <person name="Latorre B.A."/>
        </authorList>
    </citation>
    <scope>NUCLEOTIDE SEQUENCE [LARGE SCALE GENOMIC DNA]</scope>
    <source>
        <strain evidence="4">Propionibacterium_australiense1</strain>
    </source>
</reference>
<dbReference type="EMBL" id="RCIW01000001">
    <property type="protein sequence ID" value="RLP12946.1"/>
    <property type="molecule type" value="Genomic_DNA"/>
</dbReference>
<dbReference type="InterPro" id="IPR000873">
    <property type="entry name" value="AMP-dep_synth/lig_dom"/>
</dbReference>
<dbReference type="Proteomes" id="UP000279336">
    <property type="component" value="Unassembled WGS sequence"/>
</dbReference>
<keyword evidence="5" id="KW-1185">Reference proteome</keyword>
<reference evidence="5" key="1">
    <citation type="submission" date="2018-08" db="EMBL/GenBank/DDBJ databases">
        <authorList>
            <person name="Hornung B."/>
        </authorList>
    </citation>
    <scope>NUCLEOTIDE SEQUENCE [LARGE SCALE GENOMIC DNA]</scope>
</reference>
<dbReference type="AlphaFoldDB" id="A0A383S6G5"/>
<evidence type="ECO:0000313" key="4">
    <source>
        <dbReference type="EMBL" id="SYZ32856.1"/>
    </source>
</evidence>
<dbReference type="PANTHER" id="PTHR43767">
    <property type="entry name" value="LONG-CHAIN-FATTY-ACID--COA LIGASE"/>
    <property type="match status" value="1"/>
</dbReference>
<dbReference type="Gene3D" id="3.40.50.12780">
    <property type="entry name" value="N-terminal domain of ligase-like"/>
    <property type="match status" value="1"/>
</dbReference>
<dbReference type="Proteomes" id="UP000263928">
    <property type="component" value="Unassembled WGS sequence"/>
</dbReference>
<evidence type="ECO:0000259" key="2">
    <source>
        <dbReference type="Pfam" id="PF13193"/>
    </source>
</evidence>
<name>A0A383S6G5_9ACTN</name>
<dbReference type="RefSeq" id="WP_119161230.1">
    <property type="nucleotide sequence ID" value="NZ_LR134442.1"/>
</dbReference>
<dbReference type="Pfam" id="PF00501">
    <property type="entry name" value="AMP-binding"/>
    <property type="match status" value="1"/>
</dbReference>
<evidence type="ECO:0000259" key="1">
    <source>
        <dbReference type="Pfam" id="PF00501"/>
    </source>
</evidence>
<dbReference type="PANTHER" id="PTHR43767:SF1">
    <property type="entry name" value="NONRIBOSOMAL PEPTIDE SYNTHASE PES1 (EUROFUNG)-RELATED"/>
    <property type="match status" value="1"/>
</dbReference>
<evidence type="ECO:0000313" key="5">
    <source>
        <dbReference type="Proteomes" id="UP000263928"/>
    </source>
</evidence>
<evidence type="ECO:0000313" key="6">
    <source>
        <dbReference type="Proteomes" id="UP000279336"/>
    </source>
</evidence>
<evidence type="ECO:0000313" key="3">
    <source>
        <dbReference type="EMBL" id="RLP12946.1"/>
    </source>
</evidence>
<sequence length="533" mass="56722">MINGPWVDRYPPGIAHVLPPVTDDVVTHLGLTDIDPDRVVLRSGGRALSYGRLGEAYPRLAAGLVAEGVRPGDRVAVIAEIVPEHLIALLAALRIGAVVVEHDVAATAHELAGLFENHGARFAVVEAGLADRLPDGVRAVAIDGASPAGNSPDWHRLLTYGPLAADHPRPAPEDTAALLYTSGTTGRPKGVPVTHRMIGHALDQNLNFFRNQGRGDGVHYLTLPLHHVFALTDQLFSGLSRAVELVGFRKGDVAAVLAAAAERPPRKMSTVPPLLDAIAAGAARAGVRFDDLYVATGGLPQSQRTVEAWLRVSNCPPANGWGMTESCGYGLMPLPDPEQVPAGSCGVPLPGLDVRVCDPADPARELGPGEQGELQLRGPLVFGGYWNDPRATAEAFTADGFLRTGDLVSMDEQGFFYVHGRLKEIISIQGENLSPVEVERVLETVPGIGRAFVYARETTPGVNILLAAFTASPDAEADPAAALALCAERLTAYKVPMRLTRVDALPLTPAGKLRRDVDGQAWTREHRVRTVAR</sequence>
<dbReference type="EMBL" id="UNQJ01000003">
    <property type="protein sequence ID" value="SYZ32856.1"/>
    <property type="molecule type" value="Genomic_DNA"/>
</dbReference>
<dbReference type="InterPro" id="IPR042099">
    <property type="entry name" value="ANL_N_sf"/>
</dbReference>
<feature type="domain" description="AMP-binding enzyme C-terminal" evidence="2">
    <location>
        <begin position="437"/>
        <end position="512"/>
    </location>
</feature>
<accession>A0A383S6G5</accession>
<dbReference type="GO" id="GO:0016878">
    <property type="term" value="F:acid-thiol ligase activity"/>
    <property type="evidence" value="ECO:0007669"/>
    <property type="project" value="UniProtKB-ARBA"/>
</dbReference>
<reference evidence="3 6" key="3">
    <citation type="submission" date="2018-10" db="EMBL/GenBank/DDBJ databases">
        <title>Propionibacterium australiense Genome Sequencing and Assembly.</title>
        <authorList>
            <person name="Bernier A.-M."/>
            <person name="Bernard K."/>
        </authorList>
    </citation>
    <scope>NUCLEOTIDE SEQUENCE [LARGE SCALE GENOMIC DNA]</scope>
    <source>
        <strain evidence="3 6">NML98A078</strain>
    </source>
</reference>
<dbReference type="PROSITE" id="PS00455">
    <property type="entry name" value="AMP_BINDING"/>
    <property type="match status" value="1"/>
</dbReference>
<dbReference type="Gene3D" id="3.30.300.30">
    <property type="match status" value="1"/>
</dbReference>